<accession>A0ABR8NP44</accession>
<proteinExistence type="predicted"/>
<gene>
    <name evidence="1" type="ORF">IF188_09630</name>
</gene>
<evidence type="ECO:0000313" key="1">
    <source>
        <dbReference type="EMBL" id="MBD3941954.1"/>
    </source>
</evidence>
<dbReference type="EMBL" id="JACXZS010000005">
    <property type="protein sequence ID" value="MBD3941954.1"/>
    <property type="molecule type" value="Genomic_DNA"/>
</dbReference>
<dbReference type="Proteomes" id="UP000598426">
    <property type="component" value="Unassembled WGS sequence"/>
</dbReference>
<evidence type="ECO:0000313" key="2">
    <source>
        <dbReference type="Proteomes" id="UP000598426"/>
    </source>
</evidence>
<comment type="caution">
    <text evidence="1">The sequence shown here is derived from an EMBL/GenBank/DDBJ whole genome shotgun (WGS) entry which is preliminary data.</text>
</comment>
<organism evidence="1 2">
    <name type="scientific">Microbacterium helvum</name>
    <dbReference type="NCBI Taxonomy" id="2773713"/>
    <lineage>
        <taxon>Bacteria</taxon>
        <taxon>Bacillati</taxon>
        <taxon>Actinomycetota</taxon>
        <taxon>Actinomycetes</taxon>
        <taxon>Micrococcales</taxon>
        <taxon>Microbacteriaceae</taxon>
        <taxon>Microbacterium</taxon>
    </lineage>
</organism>
<evidence type="ECO:0008006" key="3">
    <source>
        <dbReference type="Google" id="ProtNLM"/>
    </source>
</evidence>
<reference evidence="1 2" key="1">
    <citation type="submission" date="2020-09" db="EMBL/GenBank/DDBJ databases">
        <title>Isolation and identification of active actinomycetes.</title>
        <authorList>
            <person name="Li X."/>
        </authorList>
    </citation>
    <scope>NUCLEOTIDE SEQUENCE [LARGE SCALE GENOMIC DNA]</scope>
    <source>
        <strain evidence="1 2">NEAU-LLC</strain>
    </source>
</reference>
<name>A0ABR8NP44_9MICO</name>
<protein>
    <recommendedName>
        <fullName evidence="3">Phage gp6-like head-tail connector protein</fullName>
    </recommendedName>
</protein>
<sequence length="113" mass="12428">MAAPVYPDLDELTKQLARYVDVKLDDTSADAEYVEQCAAEAQQWLTDTIGTAENVPVPAYERAALEVGSQLFRRRNSWSNIDPMEAPAVPPVRSNPYTAAYPILAPYIGPVMA</sequence>
<keyword evidence="2" id="KW-1185">Reference proteome</keyword>
<dbReference type="RefSeq" id="WP_191171569.1">
    <property type="nucleotide sequence ID" value="NZ_JACXZS010000005.1"/>
</dbReference>